<dbReference type="EMBL" id="MT141304">
    <property type="protein sequence ID" value="QJA58012.1"/>
    <property type="molecule type" value="Genomic_DNA"/>
</dbReference>
<sequence>MTLKEELLFILKKLKLYPNSGYGKIIITIKDREIVHCEKTESIEVNK</sequence>
<feature type="non-terminal residue" evidence="1">
    <location>
        <position position="1"/>
    </location>
</feature>
<dbReference type="AlphaFoldDB" id="A0A6M3IND7"/>
<proteinExistence type="predicted"/>
<reference evidence="1" key="1">
    <citation type="submission" date="2020-03" db="EMBL/GenBank/DDBJ databases">
        <title>The deep terrestrial virosphere.</title>
        <authorList>
            <person name="Holmfeldt K."/>
            <person name="Nilsson E."/>
            <person name="Simone D."/>
            <person name="Lopez-Fernandez M."/>
            <person name="Wu X."/>
            <person name="de Brujin I."/>
            <person name="Lundin D."/>
            <person name="Andersson A."/>
            <person name="Bertilsson S."/>
            <person name="Dopson M."/>
        </authorList>
    </citation>
    <scope>NUCLEOTIDE SEQUENCE</scope>
    <source>
        <strain evidence="1">MM415B01510</strain>
    </source>
</reference>
<name>A0A6M3IND7_9ZZZZ</name>
<gene>
    <name evidence="1" type="ORF">MM415B01510_0001</name>
</gene>
<organism evidence="1">
    <name type="scientific">viral metagenome</name>
    <dbReference type="NCBI Taxonomy" id="1070528"/>
    <lineage>
        <taxon>unclassified sequences</taxon>
        <taxon>metagenomes</taxon>
        <taxon>organismal metagenomes</taxon>
    </lineage>
</organism>
<evidence type="ECO:0000313" key="1">
    <source>
        <dbReference type="EMBL" id="QJA58012.1"/>
    </source>
</evidence>
<accession>A0A6M3IND7</accession>
<protein>
    <submittedName>
        <fullName evidence="1">Uncharacterized protein</fullName>
    </submittedName>
</protein>